<evidence type="ECO:0008006" key="3">
    <source>
        <dbReference type="Google" id="ProtNLM"/>
    </source>
</evidence>
<dbReference type="EMBL" id="CAXAMM010003191">
    <property type="protein sequence ID" value="CAK8998895.1"/>
    <property type="molecule type" value="Genomic_DNA"/>
</dbReference>
<keyword evidence="2" id="KW-1185">Reference proteome</keyword>
<gene>
    <name evidence="1" type="ORF">SCF082_LOCUS5827</name>
</gene>
<name>A0ABP0I8K7_9DINO</name>
<organism evidence="1 2">
    <name type="scientific">Durusdinium trenchii</name>
    <dbReference type="NCBI Taxonomy" id="1381693"/>
    <lineage>
        <taxon>Eukaryota</taxon>
        <taxon>Sar</taxon>
        <taxon>Alveolata</taxon>
        <taxon>Dinophyceae</taxon>
        <taxon>Suessiales</taxon>
        <taxon>Symbiodiniaceae</taxon>
        <taxon>Durusdinium</taxon>
    </lineage>
</organism>
<comment type="caution">
    <text evidence="1">The sequence shown here is derived from an EMBL/GenBank/DDBJ whole genome shotgun (WGS) entry which is preliminary data.</text>
</comment>
<reference evidence="1 2" key="1">
    <citation type="submission" date="2024-02" db="EMBL/GenBank/DDBJ databases">
        <authorList>
            <person name="Chen Y."/>
            <person name="Shah S."/>
            <person name="Dougan E. K."/>
            <person name="Thang M."/>
            <person name="Chan C."/>
        </authorList>
    </citation>
    <scope>NUCLEOTIDE SEQUENCE [LARGE SCALE GENOMIC DNA]</scope>
</reference>
<evidence type="ECO:0000313" key="2">
    <source>
        <dbReference type="Proteomes" id="UP001642464"/>
    </source>
</evidence>
<sequence>MSKSDGKDAIAGKWKIAGVAQPVDLAVSGSSVTSVQKPFGNEPLMAEIEESEEKFGLHVTLGGFPMKAWLKKEGKDTVLAFSNGGRWSKL</sequence>
<proteinExistence type="predicted"/>
<accession>A0ABP0I8K7</accession>
<evidence type="ECO:0000313" key="1">
    <source>
        <dbReference type="EMBL" id="CAK8998895.1"/>
    </source>
</evidence>
<protein>
    <recommendedName>
        <fullName evidence="3">Lipocalin-like domain-containing protein</fullName>
    </recommendedName>
</protein>
<dbReference type="Proteomes" id="UP001642464">
    <property type="component" value="Unassembled WGS sequence"/>
</dbReference>